<feature type="compositionally biased region" description="Low complexity" evidence="1">
    <location>
        <begin position="11"/>
        <end position="23"/>
    </location>
</feature>
<sequence>MEHSFNHHSPPRSAAPAADLADSPKVLVSRRDYELLREDYRSLRTENTTLRTQLHERLTHPVPAPPSSTYMSTIPARPGLTQAYTARTVAPDSASLLSAPAHHAAQRLRGLGLQAGPSVPRSPRSSGNDTPGPTPGRSLVRAAAAAAAAGPSHDSSLTAMAARHQPPEATKIKFHKESIYYLPWNKVGARVAGPNFHEVLAQWKCVIVAPNITTLSTSDDVWECLHASLRPYQDDLTQFGFRWCATNGSGTGHRLSYLSLDEQGIDAAAGASSDAFYPDGKALQSIYARKQAYIVSMRQDPPHSIFPPLPAGAPPLQAAFDTVKVSQVSHGPSSGRATTTPRASSGTSQCGTCAAVMPPQFLAGHECRLARVKMENVKVEKGKSSNTMDDAIEILSSEKEIGETPSLVPTMSPEKQAPKKRKASSAKESTSRLRRALPAAVAAGDVENDGDGEKEMEKDETKQVCPVCGKKETPEPWSEDENQYTSKGKAVYHSDCLSVTPKDGMRQEMPRKEKAWRCGVCKEAGLIAKNK</sequence>
<organism evidence="2 3">
    <name type="scientific">Tilletia caries</name>
    <name type="common">wheat bunt fungus</name>
    <dbReference type="NCBI Taxonomy" id="13290"/>
    <lineage>
        <taxon>Eukaryota</taxon>
        <taxon>Fungi</taxon>
        <taxon>Dikarya</taxon>
        <taxon>Basidiomycota</taxon>
        <taxon>Ustilaginomycotina</taxon>
        <taxon>Exobasidiomycetes</taxon>
        <taxon>Tilletiales</taxon>
        <taxon>Tilletiaceae</taxon>
        <taxon>Tilletia</taxon>
    </lineage>
</organism>
<evidence type="ECO:0008006" key="4">
    <source>
        <dbReference type="Google" id="ProtNLM"/>
    </source>
</evidence>
<evidence type="ECO:0000313" key="3">
    <source>
        <dbReference type="Proteomes" id="UP000836402"/>
    </source>
</evidence>
<feature type="region of interest" description="Disordered" evidence="1">
    <location>
        <begin position="1"/>
        <end position="23"/>
    </location>
</feature>
<protein>
    <recommendedName>
        <fullName evidence="4">PHD-type domain-containing protein</fullName>
    </recommendedName>
</protein>
<gene>
    <name evidence="2" type="ORF">JKIAZH3_G3936</name>
</gene>
<name>A0ABN7IZN7_9BASI</name>
<feature type="compositionally biased region" description="Low complexity" evidence="1">
    <location>
        <begin position="117"/>
        <end position="126"/>
    </location>
</feature>
<feature type="compositionally biased region" description="Basic and acidic residues" evidence="1">
    <location>
        <begin position="451"/>
        <end position="462"/>
    </location>
</feature>
<dbReference type="EMBL" id="CAJHJG010003960">
    <property type="protein sequence ID" value="CAD6936972.1"/>
    <property type="molecule type" value="Genomic_DNA"/>
</dbReference>
<keyword evidence="3" id="KW-1185">Reference proteome</keyword>
<comment type="caution">
    <text evidence="2">The sequence shown here is derived from an EMBL/GenBank/DDBJ whole genome shotgun (WGS) entry which is preliminary data.</text>
</comment>
<feature type="region of interest" description="Disordered" evidence="1">
    <location>
        <begin position="113"/>
        <end position="137"/>
    </location>
</feature>
<feature type="region of interest" description="Disordered" evidence="1">
    <location>
        <begin position="327"/>
        <end position="348"/>
    </location>
</feature>
<proteinExistence type="predicted"/>
<evidence type="ECO:0000313" key="2">
    <source>
        <dbReference type="EMBL" id="CAD6936972.1"/>
    </source>
</evidence>
<feature type="region of interest" description="Disordered" evidence="1">
    <location>
        <begin position="400"/>
        <end position="465"/>
    </location>
</feature>
<reference evidence="2" key="1">
    <citation type="submission" date="2020-10" db="EMBL/GenBank/DDBJ databases">
        <authorList>
            <person name="Sedaghatjoo S."/>
        </authorList>
    </citation>
    <scope>NUCLEOTIDE SEQUENCE</scope>
    <source>
        <strain evidence="2">AZH3</strain>
    </source>
</reference>
<evidence type="ECO:0000256" key="1">
    <source>
        <dbReference type="SAM" id="MobiDB-lite"/>
    </source>
</evidence>
<dbReference type="Proteomes" id="UP000836402">
    <property type="component" value="Unassembled WGS sequence"/>
</dbReference>
<accession>A0ABN7IZN7</accession>